<evidence type="ECO:0000256" key="5">
    <source>
        <dbReference type="ARBA" id="ARBA00022729"/>
    </source>
</evidence>
<dbReference type="GeneID" id="26100548"/>
<keyword evidence="5" id="KW-0732">Signal</keyword>
<evidence type="ECO:0000256" key="10">
    <source>
        <dbReference type="SAM" id="Phobius"/>
    </source>
</evidence>
<dbReference type="KEGG" id="vg:26100548"/>
<dbReference type="Pfam" id="PF04834">
    <property type="entry name" value="Adeno_E3_14_5"/>
    <property type="match status" value="1"/>
</dbReference>
<keyword evidence="4 10" id="KW-0812">Transmembrane</keyword>
<keyword evidence="3" id="KW-0597">Phosphoprotein</keyword>
<keyword evidence="9" id="KW-0325">Glycoprotein</keyword>
<keyword evidence="12" id="KW-1185">Reference proteome</keyword>
<dbReference type="EMBL" id="KP329563">
    <property type="protein sequence ID" value="ALE30375.1"/>
    <property type="molecule type" value="Genomic_DNA"/>
</dbReference>
<evidence type="ECO:0000256" key="4">
    <source>
        <dbReference type="ARBA" id="ARBA00022692"/>
    </source>
</evidence>
<evidence type="ECO:0000256" key="3">
    <source>
        <dbReference type="ARBA" id="ARBA00022553"/>
    </source>
</evidence>
<keyword evidence="8 10" id="KW-0472">Membrane</keyword>
<dbReference type="GO" id="GO:0009966">
    <property type="term" value="P:regulation of signal transduction"/>
    <property type="evidence" value="ECO:0007669"/>
    <property type="project" value="InterPro"/>
</dbReference>
<keyword evidence="2" id="KW-0244">Early protein</keyword>
<sequence>MKALLVLAFLPLTHCCRFTFSKLWTIRDCYPFVPVREEPWLFTILIVAALIAFFAAIYLRNILPFSWNTDDLLDYPILPQPNVIPLQNLLPNLPDLLDQLPPNPDPPRSPSTCSYFRFTNE</sequence>
<dbReference type="GO" id="GO:0033644">
    <property type="term" value="C:host cell membrane"/>
    <property type="evidence" value="ECO:0007669"/>
    <property type="project" value="UniProtKB-SubCell"/>
</dbReference>
<name>A0A0M4MFM2_9ADEN</name>
<comment type="subcellular location">
    <subcellularLocation>
        <location evidence="1">Host membrane</location>
        <topology evidence="1">Single-pass membrane protein</topology>
    </subcellularLocation>
</comment>
<dbReference type="OrthoDB" id="38288at10239"/>
<evidence type="ECO:0000256" key="2">
    <source>
        <dbReference type="ARBA" id="ARBA00022518"/>
    </source>
</evidence>
<evidence type="ECO:0000256" key="1">
    <source>
        <dbReference type="ARBA" id="ARBA00004379"/>
    </source>
</evidence>
<dbReference type="GO" id="GO:0016020">
    <property type="term" value="C:membrane"/>
    <property type="evidence" value="ECO:0007669"/>
    <property type="project" value="InterPro"/>
</dbReference>
<keyword evidence="7 10" id="KW-1133">Transmembrane helix</keyword>
<dbReference type="RefSeq" id="YP_009174030.1">
    <property type="nucleotide sequence ID" value="NC_028103.1"/>
</dbReference>
<evidence type="ECO:0000256" key="8">
    <source>
        <dbReference type="ARBA" id="ARBA00023136"/>
    </source>
</evidence>
<dbReference type="InterPro" id="IPR008131">
    <property type="entry name" value="Adeno_E3_14_5"/>
</dbReference>
<evidence type="ECO:0000256" key="7">
    <source>
        <dbReference type="ARBA" id="ARBA00022989"/>
    </source>
</evidence>
<keyword evidence="6" id="KW-1043">Host membrane</keyword>
<proteinExistence type="predicted"/>
<evidence type="ECO:0000313" key="11">
    <source>
        <dbReference type="EMBL" id="ALE30375.1"/>
    </source>
</evidence>
<accession>A0A0M4MFM2</accession>
<dbReference type="Proteomes" id="UP000099964">
    <property type="component" value="Segment"/>
</dbReference>
<evidence type="ECO:0000313" key="12">
    <source>
        <dbReference type="Proteomes" id="UP000099964"/>
    </source>
</evidence>
<evidence type="ECO:0000256" key="6">
    <source>
        <dbReference type="ARBA" id="ARBA00022870"/>
    </source>
</evidence>
<protein>
    <submittedName>
        <fullName evidence="11">RID-beta</fullName>
    </submittedName>
</protein>
<evidence type="ECO:0000256" key="9">
    <source>
        <dbReference type="ARBA" id="ARBA00023180"/>
    </source>
</evidence>
<feature type="transmembrane region" description="Helical" evidence="10">
    <location>
        <begin position="39"/>
        <end position="59"/>
    </location>
</feature>
<reference evidence="11 12" key="1">
    <citation type="journal article" date="2015" name="Arch. Virol.">
        <title>Taxonomy proposal for Old World monkey adenoviruses: characterisation of several non-human, non-ape primate adenovirus lineages.</title>
        <authorList>
            <person name="Panto L."/>
            <person name="Podgorski I.I."/>
            <person name="Janoska M."/>
            <person name="Marko O."/>
            <person name="Harrach B."/>
        </authorList>
    </citation>
    <scope>NUCLEOTIDE SEQUENCE [LARGE SCALE GENOMIC DNA]</scope>
    <source>
        <strain evidence="11">P-9</strain>
    </source>
</reference>
<organism evidence="11 12">
    <name type="scientific">Simian adenovirus 13</name>
    <dbReference type="NCBI Taxonomy" id="38432"/>
    <lineage>
        <taxon>Viruses</taxon>
        <taxon>Varidnaviria</taxon>
        <taxon>Bamfordvirae</taxon>
        <taxon>Preplasmiviricota</taxon>
        <taxon>Polisuviricotina</taxon>
        <taxon>Pharingeaviricetes</taxon>
        <taxon>Rowavirales</taxon>
        <taxon>Adenoviridae</taxon>
        <taxon>Mastadenovirus</taxon>
        <taxon>Mastadenovirus macacae</taxon>
        <taxon>Simian mastadenovirus D</taxon>
    </lineage>
</organism>